<dbReference type="Pfam" id="PF01676">
    <property type="entry name" value="Metalloenzyme"/>
    <property type="match status" value="1"/>
</dbReference>
<organism evidence="9 10">
    <name type="scientific">Candidatus Merdicola faecigallinarum</name>
    <dbReference type="NCBI Taxonomy" id="2840862"/>
    <lineage>
        <taxon>Bacteria</taxon>
        <taxon>Bacillati</taxon>
        <taxon>Bacillota</taxon>
        <taxon>Clostridia</taxon>
        <taxon>Candidatus Merdicola</taxon>
    </lineage>
</organism>
<feature type="binding site" evidence="6">
    <location>
        <position position="326"/>
    </location>
    <ligand>
        <name>Mn(2+)</name>
        <dbReference type="ChEBI" id="CHEBI:29035"/>
        <label>1</label>
    </ligand>
</feature>
<dbReference type="NCBIfam" id="NF003766">
    <property type="entry name" value="PRK05362.1"/>
    <property type="match status" value="1"/>
</dbReference>
<keyword evidence="4 6" id="KW-0464">Manganese</keyword>
<dbReference type="GO" id="GO:0000287">
    <property type="term" value="F:magnesium ion binding"/>
    <property type="evidence" value="ECO:0007669"/>
    <property type="project" value="UniProtKB-UniRule"/>
</dbReference>
<feature type="binding site" evidence="6">
    <location>
        <position position="10"/>
    </location>
    <ligand>
        <name>Mn(2+)</name>
        <dbReference type="ChEBI" id="CHEBI:29035"/>
        <label>1</label>
    </ligand>
</feature>
<dbReference type="PANTHER" id="PTHR21110">
    <property type="entry name" value="PHOSPHOPENTOMUTASE"/>
    <property type="match status" value="1"/>
</dbReference>
<reference evidence="9" key="2">
    <citation type="journal article" date="2021" name="PeerJ">
        <title>Extensive microbial diversity within the chicken gut microbiome revealed by metagenomics and culture.</title>
        <authorList>
            <person name="Gilroy R."/>
            <person name="Ravi A."/>
            <person name="Getino M."/>
            <person name="Pursley I."/>
            <person name="Horton D.L."/>
            <person name="Alikhan N.F."/>
            <person name="Baker D."/>
            <person name="Gharbi K."/>
            <person name="Hall N."/>
            <person name="Watson M."/>
            <person name="Adriaenssens E.M."/>
            <person name="Foster-Nyarko E."/>
            <person name="Jarju S."/>
            <person name="Secka A."/>
            <person name="Antonio M."/>
            <person name="Oren A."/>
            <person name="Chaudhuri R.R."/>
            <person name="La Ragione R."/>
            <person name="Hildebrand F."/>
            <person name="Pallen M.J."/>
        </authorList>
    </citation>
    <scope>NUCLEOTIDE SEQUENCE</scope>
    <source>
        <strain evidence="9">CHK195-15760</strain>
    </source>
</reference>
<comment type="catalytic activity">
    <reaction evidence="6">
        <text>alpha-D-ribose 1-phosphate = D-ribose 5-phosphate</text>
        <dbReference type="Rhea" id="RHEA:18793"/>
        <dbReference type="ChEBI" id="CHEBI:57720"/>
        <dbReference type="ChEBI" id="CHEBI:78346"/>
        <dbReference type="EC" id="5.4.2.7"/>
    </reaction>
</comment>
<accession>A0A9D1M216</accession>
<dbReference type="HAMAP" id="MF_00740">
    <property type="entry name" value="Phosphopentomut"/>
    <property type="match status" value="1"/>
</dbReference>
<dbReference type="PANTHER" id="PTHR21110:SF0">
    <property type="entry name" value="PHOSPHOPENTOMUTASE"/>
    <property type="match status" value="1"/>
</dbReference>
<name>A0A9D1M216_9FIRM</name>
<dbReference type="GO" id="GO:0009117">
    <property type="term" value="P:nucleotide metabolic process"/>
    <property type="evidence" value="ECO:0007669"/>
    <property type="project" value="UniProtKB-UniRule"/>
</dbReference>
<dbReference type="FunFam" id="3.30.70.1250:FF:000001">
    <property type="entry name" value="Phosphopentomutase"/>
    <property type="match status" value="1"/>
</dbReference>
<dbReference type="AlphaFoldDB" id="A0A9D1M216"/>
<comment type="subcellular location">
    <subcellularLocation>
        <location evidence="6">Cytoplasm</location>
    </subcellularLocation>
</comment>
<evidence type="ECO:0000256" key="7">
    <source>
        <dbReference type="NCBIfam" id="TIGR01696"/>
    </source>
</evidence>
<comment type="function">
    <text evidence="6">Isomerase that catalyzes the conversion of deoxy-ribose 1-phosphate (dRib-1-P) and ribose 1-phosphate (Rib-1-P) to deoxy-ribose 5-phosphate (dRib-5-P) and ribose 5-phosphate (Rib-5-P), respectively.</text>
</comment>
<protein>
    <recommendedName>
        <fullName evidence="6 7">Phosphopentomutase</fullName>
        <ecNumber evidence="6 7">5.4.2.7</ecNumber>
    </recommendedName>
    <alternativeName>
        <fullName evidence="6">Phosphodeoxyribomutase</fullName>
    </alternativeName>
</protein>
<dbReference type="Gene3D" id="3.30.70.1250">
    <property type="entry name" value="Phosphopentomutase"/>
    <property type="match status" value="1"/>
</dbReference>
<dbReference type="Proteomes" id="UP000824093">
    <property type="component" value="Unassembled WGS sequence"/>
</dbReference>
<dbReference type="NCBIfam" id="TIGR01696">
    <property type="entry name" value="deoB"/>
    <property type="match status" value="1"/>
</dbReference>
<evidence type="ECO:0000256" key="6">
    <source>
        <dbReference type="HAMAP-Rule" id="MF_00740"/>
    </source>
</evidence>
<dbReference type="InterPro" id="IPR010045">
    <property type="entry name" value="DeoB"/>
</dbReference>
<dbReference type="CDD" id="cd16009">
    <property type="entry name" value="PPM"/>
    <property type="match status" value="1"/>
</dbReference>
<dbReference type="InterPro" id="IPR017850">
    <property type="entry name" value="Alkaline_phosphatase_core_sf"/>
</dbReference>
<feature type="binding site" evidence="6">
    <location>
        <position position="284"/>
    </location>
    <ligand>
        <name>Mn(2+)</name>
        <dbReference type="ChEBI" id="CHEBI:29035"/>
        <label>2</label>
    </ligand>
</feature>
<dbReference type="EMBL" id="DVNH01000044">
    <property type="protein sequence ID" value="HIU52112.1"/>
    <property type="molecule type" value="Genomic_DNA"/>
</dbReference>
<comment type="catalytic activity">
    <reaction evidence="6">
        <text>2-deoxy-alpha-D-ribose 1-phosphate = 2-deoxy-D-ribose 5-phosphate</text>
        <dbReference type="Rhea" id="RHEA:27658"/>
        <dbReference type="ChEBI" id="CHEBI:57259"/>
        <dbReference type="ChEBI" id="CHEBI:62877"/>
        <dbReference type="EC" id="5.4.2.7"/>
    </reaction>
</comment>
<gene>
    <name evidence="6" type="primary">deoB</name>
    <name evidence="9" type="ORF">IAB70_05815</name>
</gene>
<dbReference type="GO" id="GO:0006018">
    <property type="term" value="P:2-deoxyribose 1-phosphate catabolic process"/>
    <property type="evidence" value="ECO:0007669"/>
    <property type="project" value="UniProtKB-UniRule"/>
</dbReference>
<evidence type="ECO:0000256" key="5">
    <source>
        <dbReference type="ARBA" id="ARBA00023235"/>
    </source>
</evidence>
<dbReference type="GO" id="GO:0043094">
    <property type="term" value="P:metabolic compound salvage"/>
    <property type="evidence" value="ECO:0007669"/>
    <property type="project" value="UniProtKB-UniRule"/>
</dbReference>
<dbReference type="PIRSF" id="PIRSF001491">
    <property type="entry name" value="Ppentomutase"/>
    <property type="match status" value="1"/>
</dbReference>
<dbReference type="SUPFAM" id="SSF143856">
    <property type="entry name" value="DeoB insert domain-like"/>
    <property type="match status" value="1"/>
</dbReference>
<dbReference type="SUPFAM" id="SSF53649">
    <property type="entry name" value="Alkaline phosphatase-like"/>
    <property type="match status" value="1"/>
</dbReference>
<comment type="caution">
    <text evidence="9">The sequence shown here is derived from an EMBL/GenBank/DDBJ whole genome shotgun (WGS) entry which is preliminary data.</text>
</comment>
<dbReference type="GO" id="GO:0008973">
    <property type="term" value="F:phosphopentomutase activity"/>
    <property type="evidence" value="ECO:0007669"/>
    <property type="project" value="UniProtKB-UniRule"/>
</dbReference>
<evidence type="ECO:0000313" key="10">
    <source>
        <dbReference type="Proteomes" id="UP000824093"/>
    </source>
</evidence>
<dbReference type="GO" id="GO:0030145">
    <property type="term" value="F:manganese ion binding"/>
    <property type="evidence" value="ECO:0007669"/>
    <property type="project" value="UniProtKB-UniRule"/>
</dbReference>
<proteinExistence type="inferred from homology"/>
<evidence type="ECO:0000259" key="8">
    <source>
        <dbReference type="Pfam" id="PF01676"/>
    </source>
</evidence>
<reference evidence="9" key="1">
    <citation type="submission" date="2020-10" db="EMBL/GenBank/DDBJ databases">
        <authorList>
            <person name="Gilroy R."/>
        </authorList>
    </citation>
    <scope>NUCLEOTIDE SEQUENCE</scope>
    <source>
        <strain evidence="9">CHK195-15760</strain>
    </source>
</reference>
<dbReference type="GO" id="GO:0005829">
    <property type="term" value="C:cytosol"/>
    <property type="evidence" value="ECO:0007669"/>
    <property type="project" value="TreeGrafter"/>
</dbReference>
<comment type="similarity">
    <text evidence="1 6">Belongs to the phosphopentomutase family.</text>
</comment>
<keyword evidence="3 6" id="KW-0479">Metal-binding</keyword>
<feature type="binding site" evidence="6">
    <location>
        <position position="289"/>
    </location>
    <ligand>
        <name>Mn(2+)</name>
        <dbReference type="ChEBI" id="CHEBI:29035"/>
        <label>2</label>
    </ligand>
</feature>
<evidence type="ECO:0000256" key="3">
    <source>
        <dbReference type="ARBA" id="ARBA00022723"/>
    </source>
</evidence>
<comment type="pathway">
    <text evidence="6">Carbohydrate degradation; 2-deoxy-D-ribose 1-phosphate degradation; D-glyceraldehyde 3-phosphate and acetaldehyde from 2-deoxy-alpha-D-ribose 1-phosphate: step 1/2.</text>
</comment>
<sequence length="389" mass="43954">MKRVIMIVLDSFGVGELPDADKYGDCGSNTLCHIYEKTHMRLPNLKKLGLYQIEGIDIPEKEREIIGCYGKAKEQSAGKNSPVGHWEIAGYITKDPFTTYPNGFPKEMIEEFMKKTGVKGTLYNGVGSGTELLKQYGEEHMKTGYPIIYTSADSVFQIAAHEDIISVEELYRICKITREMLNQPKYNIGTVIARPFIGDSAENFTRTYHRKDYESEMFGRTMLDVLKENKKEVIAIGKIQDLFSGRGITRAIHTEGNEDGIQKTIEEIKKDSEGLIFTNLVDFDMLYGHRNNVEGYAKALEYFDSKLPELMNEMNQDDLLIITADHGNDPTTPSTDHDREYIPILVYGEQIKKNVNLGVRETYADISATVLEMLGCSKLETGSSFKQSL</sequence>
<feature type="domain" description="Metalloenzyme" evidence="8">
    <location>
        <begin position="2"/>
        <end position="377"/>
    </location>
</feature>
<evidence type="ECO:0000313" key="9">
    <source>
        <dbReference type="EMBL" id="HIU52112.1"/>
    </source>
</evidence>
<keyword evidence="5 6" id="KW-0413">Isomerase</keyword>
<dbReference type="Gene3D" id="3.40.720.10">
    <property type="entry name" value="Alkaline Phosphatase, subunit A"/>
    <property type="match status" value="1"/>
</dbReference>
<dbReference type="InterPro" id="IPR024052">
    <property type="entry name" value="Phosphopentomutase_DeoB_cap_sf"/>
</dbReference>
<evidence type="ECO:0000256" key="1">
    <source>
        <dbReference type="ARBA" id="ARBA00010373"/>
    </source>
</evidence>
<evidence type="ECO:0000256" key="2">
    <source>
        <dbReference type="ARBA" id="ARBA00022490"/>
    </source>
</evidence>
<feature type="binding site" evidence="6">
    <location>
        <position position="337"/>
    </location>
    <ligand>
        <name>Mn(2+)</name>
        <dbReference type="ChEBI" id="CHEBI:29035"/>
        <label>2</label>
    </ligand>
</feature>
<dbReference type="EC" id="5.4.2.7" evidence="6 7"/>
<keyword evidence="2 6" id="KW-0963">Cytoplasm</keyword>
<dbReference type="InterPro" id="IPR006124">
    <property type="entry name" value="Metalloenzyme"/>
</dbReference>
<feature type="binding site" evidence="6">
    <location>
        <position position="325"/>
    </location>
    <ligand>
        <name>Mn(2+)</name>
        <dbReference type="ChEBI" id="CHEBI:29035"/>
        <label>1</label>
    </ligand>
</feature>
<evidence type="ECO:0000256" key="4">
    <source>
        <dbReference type="ARBA" id="ARBA00023211"/>
    </source>
</evidence>
<comment type="cofactor">
    <cofactor evidence="6">
        <name>Mn(2+)</name>
        <dbReference type="ChEBI" id="CHEBI:29035"/>
    </cofactor>
    <text evidence="6">Binds 2 manganese ions.</text>
</comment>